<dbReference type="KEGG" id="rfo:REIFOR_02648"/>
<dbReference type="Gene3D" id="2.160.20.70">
    <property type="match status" value="1"/>
</dbReference>
<dbReference type="InterPro" id="IPR036145">
    <property type="entry name" value="MinC_C_sf"/>
</dbReference>
<keyword evidence="3 6" id="KW-0717">Septation</keyword>
<dbReference type="GO" id="GO:0000917">
    <property type="term" value="P:division septum assembly"/>
    <property type="evidence" value="ECO:0007669"/>
    <property type="project" value="UniProtKB-KW"/>
</dbReference>
<organism evidence="8 9">
    <name type="scientific">Reinekea forsetii</name>
    <dbReference type="NCBI Taxonomy" id="1336806"/>
    <lineage>
        <taxon>Bacteria</taxon>
        <taxon>Pseudomonadati</taxon>
        <taxon>Pseudomonadota</taxon>
        <taxon>Gammaproteobacteria</taxon>
        <taxon>Oceanospirillales</taxon>
        <taxon>Saccharospirillaceae</taxon>
        <taxon>Reinekea</taxon>
    </lineage>
</organism>
<reference evidence="8 9" key="1">
    <citation type="journal article" date="2017" name="Environ. Microbiol.">
        <title>Genomic and physiological analyses of 'Reinekea forsetii' reveal a versatile opportunistic lifestyle during spring algae blooms.</title>
        <authorList>
            <person name="Avci B."/>
            <person name="Hahnke R.L."/>
            <person name="Chafee M."/>
            <person name="Fischer T."/>
            <person name="Gruber-Vodicka H."/>
            <person name="Tegetmeyer H.E."/>
            <person name="Harder J."/>
            <person name="Fuchs B.M."/>
            <person name="Amann R.I."/>
            <person name="Teeling H."/>
        </authorList>
    </citation>
    <scope>NUCLEOTIDE SEQUENCE [LARGE SCALE GENOMIC DNA]</scope>
    <source>
        <strain evidence="8 9">Hel1_31_D35</strain>
    </source>
</reference>
<dbReference type="InterPro" id="IPR005526">
    <property type="entry name" value="Septum_form_inhib_MinC_C"/>
</dbReference>
<comment type="subunit">
    <text evidence="6">Interacts with MinD and FtsZ.</text>
</comment>
<accession>A0A2K8KT27</accession>
<evidence type="ECO:0000259" key="7">
    <source>
        <dbReference type="Pfam" id="PF03775"/>
    </source>
</evidence>
<dbReference type="InterPro" id="IPR016098">
    <property type="entry name" value="CAP/MinC_C"/>
</dbReference>
<keyword evidence="2 6" id="KW-0132">Cell division</keyword>
<keyword evidence="4 6" id="KW-0131">Cell cycle</keyword>
<comment type="function">
    <text evidence="5 6">Cell division inhibitor that blocks the formation of polar Z ring septums. Rapidly oscillates between the poles of the cell to destabilize FtsZ filaments that have formed before they mature into polar Z rings. Prevents FtsZ polymerization.</text>
</comment>
<comment type="similarity">
    <text evidence="1 6">Belongs to the MinC family.</text>
</comment>
<evidence type="ECO:0000256" key="6">
    <source>
        <dbReference type="HAMAP-Rule" id="MF_00267"/>
    </source>
</evidence>
<protein>
    <recommendedName>
        <fullName evidence="6">Probable septum site-determining protein MinC</fullName>
    </recommendedName>
</protein>
<dbReference type="AlphaFoldDB" id="A0A2K8KT27"/>
<dbReference type="Proteomes" id="UP000229757">
    <property type="component" value="Chromosome"/>
</dbReference>
<keyword evidence="9" id="KW-1185">Reference proteome</keyword>
<dbReference type="PANTHER" id="PTHR34108">
    <property type="entry name" value="SEPTUM SITE-DETERMINING PROTEIN MINC"/>
    <property type="match status" value="1"/>
</dbReference>
<gene>
    <name evidence="6 8" type="primary">minC</name>
    <name evidence="8" type="ORF">REIFOR_02648</name>
</gene>
<dbReference type="InterPro" id="IPR013033">
    <property type="entry name" value="MinC"/>
</dbReference>
<dbReference type="EMBL" id="CP011797">
    <property type="protein sequence ID" value="ATX77772.1"/>
    <property type="molecule type" value="Genomic_DNA"/>
</dbReference>
<dbReference type="Pfam" id="PF03775">
    <property type="entry name" value="MinC_C"/>
    <property type="match status" value="1"/>
</dbReference>
<evidence type="ECO:0000256" key="1">
    <source>
        <dbReference type="ARBA" id="ARBA00006291"/>
    </source>
</evidence>
<dbReference type="RefSeq" id="WP_100258004.1">
    <property type="nucleotide sequence ID" value="NZ_CP011797.1"/>
</dbReference>
<sequence>MNSPIKPAFKLRSRRVASHQIPVTSLVVADFQSLLVDTLRKAPALFLYAPTILDLSALEGEVDPAQLEAIIVGCRSEKLIPYALTGNREHHQALAFSLNLAWIEPRSGAKPKTNSAPIEQAESIRKTQVISTPIRSGQQIYARNANLLIMNQVSAGAEVVADGNIHIYGTLRGRAIAGAQGREQSEVVCQKMQAELIAIAGTYLVQENFPDGSGAARCHLVDNNILIDYL</sequence>
<proteinExistence type="inferred from homology"/>
<dbReference type="PANTHER" id="PTHR34108:SF1">
    <property type="entry name" value="SEPTUM SITE-DETERMINING PROTEIN MINC"/>
    <property type="match status" value="1"/>
</dbReference>
<dbReference type="GO" id="GO:0000902">
    <property type="term" value="P:cell morphogenesis"/>
    <property type="evidence" value="ECO:0007669"/>
    <property type="project" value="InterPro"/>
</dbReference>
<dbReference type="NCBIfam" id="TIGR01222">
    <property type="entry name" value="minC"/>
    <property type="match status" value="1"/>
</dbReference>
<evidence type="ECO:0000256" key="3">
    <source>
        <dbReference type="ARBA" id="ARBA00023210"/>
    </source>
</evidence>
<evidence type="ECO:0000256" key="5">
    <source>
        <dbReference type="ARBA" id="ARBA00025606"/>
    </source>
</evidence>
<feature type="domain" description="Septum formation inhibitor MinC C-terminal" evidence="7">
    <location>
        <begin position="129"/>
        <end position="226"/>
    </location>
</feature>
<dbReference type="GO" id="GO:1901891">
    <property type="term" value="P:regulation of cell septum assembly"/>
    <property type="evidence" value="ECO:0007669"/>
    <property type="project" value="InterPro"/>
</dbReference>
<evidence type="ECO:0000256" key="4">
    <source>
        <dbReference type="ARBA" id="ARBA00023306"/>
    </source>
</evidence>
<evidence type="ECO:0000313" key="9">
    <source>
        <dbReference type="Proteomes" id="UP000229757"/>
    </source>
</evidence>
<name>A0A2K8KT27_9GAMM</name>
<dbReference type="Gene3D" id="3.30.70.260">
    <property type="match status" value="1"/>
</dbReference>
<evidence type="ECO:0000313" key="8">
    <source>
        <dbReference type="EMBL" id="ATX77772.1"/>
    </source>
</evidence>
<dbReference type="HAMAP" id="MF_00267">
    <property type="entry name" value="MinC"/>
    <property type="match status" value="1"/>
</dbReference>
<dbReference type="OrthoDB" id="9794530at2"/>
<dbReference type="SUPFAM" id="SSF63848">
    <property type="entry name" value="Cell-division inhibitor MinC, C-terminal domain"/>
    <property type="match status" value="1"/>
</dbReference>
<evidence type="ECO:0000256" key="2">
    <source>
        <dbReference type="ARBA" id="ARBA00022618"/>
    </source>
</evidence>